<evidence type="ECO:0000313" key="1">
    <source>
        <dbReference type="EMBL" id="MFC4983240.1"/>
    </source>
</evidence>
<name>A0ABV9VJE7_STRAZ</name>
<protein>
    <submittedName>
        <fullName evidence="1">Uncharacterized protein</fullName>
    </submittedName>
</protein>
<sequence length="46" mass="4977">MYSRASNAQDLEVRVLERAGRVDEAIRALGADIVAGRFLVGNTLTT</sequence>
<reference evidence="2" key="1">
    <citation type="journal article" date="2019" name="Int. J. Syst. Evol. Microbiol.">
        <title>The Global Catalogue of Microorganisms (GCM) 10K type strain sequencing project: providing services to taxonomists for standard genome sequencing and annotation.</title>
        <authorList>
            <consortium name="The Broad Institute Genomics Platform"/>
            <consortium name="The Broad Institute Genome Sequencing Center for Infectious Disease"/>
            <person name="Wu L."/>
            <person name="Ma J."/>
        </authorList>
    </citation>
    <scope>NUCLEOTIDE SEQUENCE [LARGE SCALE GENOMIC DNA]</scope>
    <source>
        <strain evidence="2">ICMP 257</strain>
    </source>
</reference>
<dbReference type="RefSeq" id="WP_208861077.1">
    <property type="nucleotide sequence ID" value="NZ_JBHSJE010000014.1"/>
</dbReference>
<evidence type="ECO:0000313" key="2">
    <source>
        <dbReference type="Proteomes" id="UP001595908"/>
    </source>
</evidence>
<dbReference type="EMBL" id="JBHSJE010000014">
    <property type="protein sequence ID" value="MFC4983240.1"/>
    <property type="molecule type" value="Genomic_DNA"/>
</dbReference>
<comment type="caution">
    <text evidence="1">The sequence shown here is derived from an EMBL/GenBank/DDBJ whole genome shotgun (WGS) entry which is preliminary data.</text>
</comment>
<dbReference type="GeneID" id="96256737"/>
<gene>
    <name evidence="1" type="ORF">ACFPL4_33730</name>
</gene>
<dbReference type="Proteomes" id="UP001595908">
    <property type="component" value="Unassembled WGS sequence"/>
</dbReference>
<organism evidence="1 2">
    <name type="scientific">Streptomyces atroolivaceus</name>
    <dbReference type="NCBI Taxonomy" id="66869"/>
    <lineage>
        <taxon>Bacteria</taxon>
        <taxon>Bacillati</taxon>
        <taxon>Actinomycetota</taxon>
        <taxon>Actinomycetes</taxon>
        <taxon>Kitasatosporales</taxon>
        <taxon>Streptomycetaceae</taxon>
        <taxon>Streptomyces</taxon>
    </lineage>
</organism>
<keyword evidence="2" id="KW-1185">Reference proteome</keyword>
<accession>A0ABV9VJE7</accession>
<proteinExistence type="predicted"/>